<evidence type="ECO:0000313" key="8">
    <source>
        <dbReference type="EMBL" id="KPM33603.1"/>
    </source>
</evidence>
<dbReference type="Gene3D" id="3.40.30.10">
    <property type="entry name" value="Glutaredoxin"/>
    <property type="match status" value="1"/>
</dbReference>
<evidence type="ECO:0000256" key="5">
    <source>
        <dbReference type="ARBA" id="ARBA00023284"/>
    </source>
</evidence>
<evidence type="ECO:0000256" key="1">
    <source>
        <dbReference type="ARBA" id="ARBA00022559"/>
    </source>
</evidence>
<proteinExistence type="inferred from homology"/>
<comment type="miscellaneous">
    <text evidence="6">The active site is a conserved redox-active cysteine residue, the peroxidatic cysteine (C(P)), which makes the nucleophilic attack on the peroxide substrate. The peroxide oxidizes the C(P)-SH to cysteine sulfenic acid (C(P)-SOH), which then reacts with another cysteine residue, the resolving cysteine (C(R)), to form a disulfide bridge. The disulfide is subsequently reduced by an appropriate electron donor to complete the catalytic cycle. In this atypical 2-Cys peroxiredoxin, C(R) is present in the same subunit to form an intramolecular disulfide. The disulfide is subsequently reduced by thioredoxin.</text>
</comment>
<dbReference type="InterPro" id="IPR036249">
    <property type="entry name" value="Thioredoxin-like_sf"/>
</dbReference>
<dbReference type="OrthoDB" id="9781543at2"/>
<evidence type="ECO:0000256" key="4">
    <source>
        <dbReference type="ARBA" id="ARBA00023157"/>
    </source>
</evidence>
<comment type="catalytic activity">
    <reaction evidence="6">
        <text>a hydroperoxide + [thioredoxin]-dithiol = an alcohol + [thioredoxin]-disulfide + H2O</text>
        <dbReference type="Rhea" id="RHEA:62620"/>
        <dbReference type="Rhea" id="RHEA-COMP:10698"/>
        <dbReference type="Rhea" id="RHEA-COMP:10700"/>
        <dbReference type="ChEBI" id="CHEBI:15377"/>
        <dbReference type="ChEBI" id="CHEBI:29950"/>
        <dbReference type="ChEBI" id="CHEBI:30879"/>
        <dbReference type="ChEBI" id="CHEBI:35924"/>
        <dbReference type="ChEBI" id="CHEBI:50058"/>
        <dbReference type="EC" id="1.11.1.24"/>
    </reaction>
</comment>
<keyword evidence="5 6" id="KW-0676">Redox-active center</keyword>
<feature type="domain" description="Thioredoxin" evidence="7">
    <location>
        <begin position="18"/>
        <end position="167"/>
    </location>
</feature>
<dbReference type="InterPro" id="IPR013740">
    <property type="entry name" value="Redoxin"/>
</dbReference>
<keyword evidence="3 6" id="KW-0560">Oxidoreductase</keyword>
<dbReference type="HAMAP" id="MF_00269">
    <property type="entry name" value="Tpx"/>
    <property type="match status" value="1"/>
</dbReference>
<reference evidence="8 9" key="1">
    <citation type="submission" date="2015-09" db="EMBL/GenBank/DDBJ databases">
        <title>Genome sequence of the marine flavobacterium Croceitalea dokdonensis DOKDO 023 that contains proton- and sodium-pumping rhodopsins.</title>
        <authorList>
            <person name="Kwon S.-K."/>
            <person name="Lee H.K."/>
            <person name="Kwak M.-J."/>
            <person name="Kim J.F."/>
        </authorList>
    </citation>
    <scope>NUCLEOTIDE SEQUENCE [LARGE SCALE GENOMIC DNA]</scope>
    <source>
        <strain evidence="8 9">DOKDO 023</strain>
    </source>
</reference>
<dbReference type="GO" id="GO:0008379">
    <property type="term" value="F:thioredoxin peroxidase activity"/>
    <property type="evidence" value="ECO:0007669"/>
    <property type="project" value="UniProtKB-UniRule"/>
</dbReference>
<dbReference type="Pfam" id="PF08534">
    <property type="entry name" value="Redoxin"/>
    <property type="match status" value="1"/>
</dbReference>
<keyword evidence="9" id="KW-1185">Reference proteome</keyword>
<dbReference type="InterPro" id="IPR002065">
    <property type="entry name" value="TPX"/>
</dbReference>
<feature type="active site" description="Cysteine sulfenic acid (-SOH) intermediate" evidence="6">
    <location>
        <position position="60"/>
    </location>
</feature>
<comment type="function">
    <text evidence="6">Thiol-specific peroxidase that catalyzes the reduction of hydrogen peroxide and organic hydroperoxides to water and alcohols, respectively. Plays a role in cell protection against oxidative stress by detoxifying peroxides.</text>
</comment>
<keyword evidence="1 6" id="KW-0575">Peroxidase</keyword>
<name>A0A0P7B4F5_9FLAO</name>
<dbReference type="InterPro" id="IPR013766">
    <property type="entry name" value="Thioredoxin_domain"/>
</dbReference>
<dbReference type="EMBL" id="LDJX01000001">
    <property type="protein sequence ID" value="KPM33603.1"/>
    <property type="molecule type" value="Genomic_DNA"/>
</dbReference>
<comment type="similarity">
    <text evidence="6">Belongs to the peroxiredoxin family. Tpx subfamily.</text>
</comment>
<dbReference type="STRING" id="1300341.I595_506"/>
<dbReference type="NCBIfam" id="NF001808">
    <property type="entry name" value="PRK00522.1"/>
    <property type="match status" value="1"/>
</dbReference>
<comment type="subunit">
    <text evidence="6">Homodimer.</text>
</comment>
<dbReference type="AlphaFoldDB" id="A0A0P7B4F5"/>
<protein>
    <recommendedName>
        <fullName evidence="6">Thiol peroxidase</fullName>
        <shortName evidence="6">Tpx</shortName>
        <ecNumber evidence="6">1.11.1.24</ecNumber>
    </recommendedName>
    <alternativeName>
        <fullName evidence="6">Peroxiredoxin tpx</fullName>
        <shortName evidence="6">Prx</shortName>
    </alternativeName>
    <alternativeName>
        <fullName evidence="6">Thioredoxin peroxidase</fullName>
    </alternativeName>
    <alternativeName>
        <fullName evidence="6">Thioredoxin-dependent peroxiredoxin</fullName>
    </alternativeName>
</protein>
<evidence type="ECO:0000256" key="2">
    <source>
        <dbReference type="ARBA" id="ARBA00022862"/>
    </source>
</evidence>
<gene>
    <name evidence="6" type="primary">tpx</name>
    <name evidence="8" type="ORF">I595_506</name>
</gene>
<accession>A0A0P7B4F5</accession>
<dbReference type="CDD" id="cd03014">
    <property type="entry name" value="PRX_Atyp2cys"/>
    <property type="match status" value="1"/>
</dbReference>
<keyword evidence="4 6" id="KW-1015">Disulfide bond</keyword>
<sequence>MATVTLKGNSINTLGELPKVGNQAPNFSLVKNDLSTASLDDYKGQKVVLNIFPSIDTGTCAQSVRQFNQEAAALENTKILCISKDLPFAQARFCGAEGLNEVETLSDFRDGNFGKAYNVTFVDGPLQGLHSRAVVVLNGKGEVVYNEQVGEIVDEPNYKAALVALMDA</sequence>
<dbReference type="PROSITE" id="PS01265">
    <property type="entry name" value="TPX"/>
    <property type="match status" value="1"/>
</dbReference>
<comment type="caution">
    <text evidence="8">The sequence shown here is derived from an EMBL/GenBank/DDBJ whole genome shotgun (WGS) entry which is preliminary data.</text>
</comment>
<feature type="disulfide bond" description="Redox-active" evidence="6">
    <location>
        <begin position="60"/>
        <end position="94"/>
    </location>
</feature>
<organism evidence="8 9">
    <name type="scientific">Croceitalea dokdonensis DOKDO 023</name>
    <dbReference type="NCBI Taxonomy" id="1300341"/>
    <lineage>
        <taxon>Bacteria</taxon>
        <taxon>Pseudomonadati</taxon>
        <taxon>Bacteroidota</taxon>
        <taxon>Flavobacteriia</taxon>
        <taxon>Flavobacteriales</taxon>
        <taxon>Flavobacteriaceae</taxon>
        <taxon>Croceitalea</taxon>
    </lineage>
</organism>
<evidence type="ECO:0000256" key="6">
    <source>
        <dbReference type="HAMAP-Rule" id="MF_00269"/>
    </source>
</evidence>
<dbReference type="Proteomes" id="UP000050280">
    <property type="component" value="Unassembled WGS sequence"/>
</dbReference>
<dbReference type="PANTHER" id="PTHR43110:SF1">
    <property type="entry name" value="THIOL PEROXIDASE"/>
    <property type="match status" value="1"/>
</dbReference>
<dbReference type="EC" id="1.11.1.24" evidence="6"/>
<evidence type="ECO:0000259" key="7">
    <source>
        <dbReference type="PROSITE" id="PS51352"/>
    </source>
</evidence>
<evidence type="ECO:0000313" key="9">
    <source>
        <dbReference type="Proteomes" id="UP000050280"/>
    </source>
</evidence>
<dbReference type="PANTHER" id="PTHR43110">
    <property type="entry name" value="THIOL PEROXIDASE"/>
    <property type="match status" value="1"/>
</dbReference>
<dbReference type="InterPro" id="IPR018219">
    <property type="entry name" value="Tpx_CS"/>
</dbReference>
<dbReference type="PROSITE" id="PS51352">
    <property type="entry name" value="THIOREDOXIN_2"/>
    <property type="match status" value="1"/>
</dbReference>
<dbReference type="SUPFAM" id="SSF52833">
    <property type="entry name" value="Thioredoxin-like"/>
    <property type="match status" value="1"/>
</dbReference>
<dbReference type="InterPro" id="IPR050455">
    <property type="entry name" value="Tpx_Peroxidase_subfamily"/>
</dbReference>
<evidence type="ECO:0000256" key="3">
    <source>
        <dbReference type="ARBA" id="ARBA00023002"/>
    </source>
</evidence>
<dbReference type="RefSeq" id="WP_054557765.1">
    <property type="nucleotide sequence ID" value="NZ_LDJX01000001.1"/>
</dbReference>
<dbReference type="PATRIC" id="fig|1300341.3.peg.503"/>
<keyword evidence="2 6" id="KW-0049">Antioxidant</keyword>